<dbReference type="InterPro" id="IPR010977">
    <property type="entry name" value="Aromatic_deC"/>
</dbReference>
<evidence type="ECO:0000256" key="4">
    <source>
        <dbReference type="ARBA" id="ARBA00023239"/>
    </source>
</evidence>
<dbReference type="InterPro" id="IPR015421">
    <property type="entry name" value="PyrdxlP-dep_Trfase_major"/>
</dbReference>
<gene>
    <name evidence="7" type="ORF">BO97DRAFT_409544</name>
</gene>
<dbReference type="PANTHER" id="PTHR11999">
    <property type="entry name" value="GROUP II PYRIDOXAL-5-PHOSPHATE DECARBOXYLASE"/>
    <property type="match status" value="1"/>
</dbReference>
<dbReference type="GO" id="GO:0030170">
    <property type="term" value="F:pyridoxal phosphate binding"/>
    <property type="evidence" value="ECO:0007669"/>
    <property type="project" value="InterPro"/>
</dbReference>
<dbReference type="GeneID" id="37200378"/>
<comment type="similarity">
    <text evidence="2 6">Belongs to the group II decarboxylase family.</text>
</comment>
<accession>A0A395HFV0</accession>
<dbReference type="GO" id="GO:0019752">
    <property type="term" value="P:carboxylic acid metabolic process"/>
    <property type="evidence" value="ECO:0007669"/>
    <property type="project" value="InterPro"/>
</dbReference>
<sequence>MEFNKQAFLEFQHALVEAIEARKDGPVLPSLAVLRHAIGTFPATLPCAGHGLEATARHLIEDILPGLSCSSLSPRYYGFITGGCTPAALLADNLVSALDQNVQVHLPQETLATDIEMKAINMLKELISLEALWKGTFTSGSSVSNLMGIACGREYVLSKRGSANQGEIGLFDACILAGIKGFQLLVTRHHPSIIKAAKLLGMGCKSIKQVGFTDKPWEIDFELLEKELQAPQIASIISVSCGEVMTGQFGTDGDGMVKLRALCDKYNAWLHVDAAFGLFARALPATPEFTYLRWAAAGLEMADSITGDGHKLLNVPYDCGFFFSRHPNVIKAVFETPPIAYFATELDSTIPSPLNVGVQNSRRLRALPVYATLKAYGRSGHEDMIARQVHVARTIAAFLLDSPDYELLPLRKNMVKEQILERVYMLILFRARDESLNRNLLRLVNAKNQAYLSGGMWEDKPAVRMAVSNWRADVGREERILTKMLEEIVSDWKKNHSDEYLRPTLKSVFAKPRI</sequence>
<dbReference type="VEuPathDB" id="FungiDB:BO97DRAFT_409544"/>
<dbReference type="SUPFAM" id="SSF53383">
    <property type="entry name" value="PLP-dependent transferases"/>
    <property type="match status" value="1"/>
</dbReference>
<comment type="cofactor">
    <cofactor evidence="1 5 6">
        <name>pyridoxal 5'-phosphate</name>
        <dbReference type="ChEBI" id="CHEBI:597326"/>
    </cofactor>
</comment>
<dbReference type="Gene3D" id="3.40.640.10">
    <property type="entry name" value="Type I PLP-dependent aspartate aminotransferase-like (Major domain)"/>
    <property type="match status" value="1"/>
</dbReference>
<name>A0A395HFV0_ASPHC</name>
<evidence type="ECO:0000313" key="7">
    <source>
        <dbReference type="EMBL" id="RAL06610.1"/>
    </source>
</evidence>
<dbReference type="Proteomes" id="UP000248961">
    <property type="component" value="Unassembled WGS sequence"/>
</dbReference>
<feature type="modified residue" description="N6-(pyridoxal phosphate)lysine" evidence="5">
    <location>
        <position position="311"/>
    </location>
</feature>
<evidence type="ECO:0000256" key="3">
    <source>
        <dbReference type="ARBA" id="ARBA00022898"/>
    </source>
</evidence>
<dbReference type="GO" id="GO:0016831">
    <property type="term" value="F:carboxy-lyase activity"/>
    <property type="evidence" value="ECO:0007669"/>
    <property type="project" value="TreeGrafter"/>
</dbReference>
<dbReference type="STRING" id="1450537.A0A395HFV0"/>
<protein>
    <submittedName>
        <fullName evidence="7">Putative tyrosine decarboxylase</fullName>
    </submittedName>
</protein>
<dbReference type="InterPro" id="IPR015424">
    <property type="entry name" value="PyrdxlP-dep_Trfase"/>
</dbReference>
<dbReference type="AlphaFoldDB" id="A0A395HFV0"/>
<dbReference type="Pfam" id="PF00282">
    <property type="entry name" value="Pyridoxal_deC"/>
    <property type="match status" value="1"/>
</dbReference>
<dbReference type="RefSeq" id="XP_025545764.1">
    <property type="nucleotide sequence ID" value="XM_025696089.1"/>
</dbReference>
<evidence type="ECO:0000313" key="8">
    <source>
        <dbReference type="Proteomes" id="UP000248961"/>
    </source>
</evidence>
<dbReference type="OrthoDB" id="2161780at2759"/>
<evidence type="ECO:0000256" key="6">
    <source>
        <dbReference type="RuleBase" id="RU000382"/>
    </source>
</evidence>
<reference evidence="7 8" key="1">
    <citation type="submission" date="2018-02" db="EMBL/GenBank/DDBJ databases">
        <title>The genomes of Aspergillus section Nigri reveals drivers in fungal speciation.</title>
        <authorList>
            <consortium name="DOE Joint Genome Institute"/>
            <person name="Vesth T.C."/>
            <person name="Nybo J."/>
            <person name="Theobald S."/>
            <person name="Brandl J."/>
            <person name="Frisvad J.C."/>
            <person name="Nielsen K.F."/>
            <person name="Lyhne E.K."/>
            <person name="Kogle M.E."/>
            <person name="Kuo A."/>
            <person name="Riley R."/>
            <person name="Clum A."/>
            <person name="Nolan M."/>
            <person name="Lipzen A."/>
            <person name="Salamov A."/>
            <person name="Henrissat B."/>
            <person name="Wiebenga A."/>
            <person name="De vries R.P."/>
            <person name="Grigoriev I.V."/>
            <person name="Mortensen U.H."/>
            <person name="Andersen M.R."/>
            <person name="Baker S.E."/>
        </authorList>
    </citation>
    <scope>NUCLEOTIDE SEQUENCE [LARGE SCALE GENOMIC DNA]</scope>
    <source>
        <strain evidence="7 8">CBS 101889</strain>
    </source>
</reference>
<dbReference type="GO" id="GO:0005737">
    <property type="term" value="C:cytoplasm"/>
    <property type="evidence" value="ECO:0007669"/>
    <property type="project" value="TreeGrafter"/>
</dbReference>
<keyword evidence="3 5" id="KW-0663">Pyridoxal phosphate</keyword>
<evidence type="ECO:0000256" key="2">
    <source>
        <dbReference type="ARBA" id="ARBA00009533"/>
    </source>
</evidence>
<dbReference type="EMBL" id="KZ824370">
    <property type="protein sequence ID" value="RAL06610.1"/>
    <property type="molecule type" value="Genomic_DNA"/>
</dbReference>
<keyword evidence="8" id="KW-1185">Reference proteome</keyword>
<proteinExistence type="inferred from homology"/>
<evidence type="ECO:0000256" key="5">
    <source>
        <dbReference type="PIRSR" id="PIRSR602129-50"/>
    </source>
</evidence>
<organism evidence="7 8">
    <name type="scientific">Aspergillus homomorphus (strain CBS 101889)</name>
    <dbReference type="NCBI Taxonomy" id="1450537"/>
    <lineage>
        <taxon>Eukaryota</taxon>
        <taxon>Fungi</taxon>
        <taxon>Dikarya</taxon>
        <taxon>Ascomycota</taxon>
        <taxon>Pezizomycotina</taxon>
        <taxon>Eurotiomycetes</taxon>
        <taxon>Eurotiomycetidae</taxon>
        <taxon>Eurotiales</taxon>
        <taxon>Aspergillaceae</taxon>
        <taxon>Aspergillus</taxon>
        <taxon>Aspergillus subgen. Circumdati</taxon>
    </lineage>
</organism>
<dbReference type="PANTHER" id="PTHR11999:SF165">
    <property type="entry name" value="DECARBOXYLASE, PUTATIVE (AFU_ORTHOLOGUE AFUA_2G04980)-RELATED"/>
    <property type="match status" value="1"/>
</dbReference>
<dbReference type="InterPro" id="IPR002129">
    <property type="entry name" value="PyrdxlP-dep_de-COase"/>
</dbReference>
<dbReference type="Gene3D" id="3.90.1150.10">
    <property type="entry name" value="Aspartate Aminotransferase, domain 1"/>
    <property type="match status" value="1"/>
</dbReference>
<keyword evidence="4 6" id="KW-0456">Lyase</keyword>
<evidence type="ECO:0000256" key="1">
    <source>
        <dbReference type="ARBA" id="ARBA00001933"/>
    </source>
</evidence>
<dbReference type="InterPro" id="IPR015422">
    <property type="entry name" value="PyrdxlP-dep_Trfase_small"/>
</dbReference>